<evidence type="ECO:0000313" key="2">
    <source>
        <dbReference type="EMBL" id="KIM29402.1"/>
    </source>
</evidence>
<gene>
    <name evidence="2" type="ORF">M408DRAFT_305283</name>
</gene>
<organism evidence="2 3">
    <name type="scientific">Serendipita vermifera MAFF 305830</name>
    <dbReference type="NCBI Taxonomy" id="933852"/>
    <lineage>
        <taxon>Eukaryota</taxon>
        <taxon>Fungi</taxon>
        <taxon>Dikarya</taxon>
        <taxon>Basidiomycota</taxon>
        <taxon>Agaricomycotina</taxon>
        <taxon>Agaricomycetes</taxon>
        <taxon>Sebacinales</taxon>
        <taxon>Serendipitaceae</taxon>
        <taxon>Serendipita</taxon>
    </lineage>
</organism>
<dbReference type="STRING" id="933852.A0A0C2XK17"/>
<feature type="region of interest" description="Disordered" evidence="1">
    <location>
        <begin position="241"/>
        <end position="334"/>
    </location>
</feature>
<name>A0A0C2XK17_SERVB</name>
<feature type="region of interest" description="Disordered" evidence="1">
    <location>
        <begin position="137"/>
        <end position="201"/>
    </location>
</feature>
<feature type="compositionally biased region" description="Polar residues" evidence="1">
    <location>
        <begin position="167"/>
        <end position="177"/>
    </location>
</feature>
<dbReference type="AlphaFoldDB" id="A0A0C2XK17"/>
<keyword evidence="3" id="KW-1185">Reference proteome</keyword>
<reference evidence="2 3" key="1">
    <citation type="submission" date="2014-04" db="EMBL/GenBank/DDBJ databases">
        <authorList>
            <consortium name="DOE Joint Genome Institute"/>
            <person name="Kuo A."/>
            <person name="Zuccaro A."/>
            <person name="Kohler A."/>
            <person name="Nagy L.G."/>
            <person name="Floudas D."/>
            <person name="Copeland A."/>
            <person name="Barry K.W."/>
            <person name="Cichocki N."/>
            <person name="Veneault-Fourrey C."/>
            <person name="LaButti K."/>
            <person name="Lindquist E.A."/>
            <person name="Lipzen A."/>
            <person name="Lundell T."/>
            <person name="Morin E."/>
            <person name="Murat C."/>
            <person name="Sun H."/>
            <person name="Tunlid A."/>
            <person name="Henrissat B."/>
            <person name="Grigoriev I.V."/>
            <person name="Hibbett D.S."/>
            <person name="Martin F."/>
            <person name="Nordberg H.P."/>
            <person name="Cantor M.N."/>
            <person name="Hua S.X."/>
        </authorList>
    </citation>
    <scope>NUCLEOTIDE SEQUENCE [LARGE SCALE GENOMIC DNA]</scope>
    <source>
        <strain evidence="2 3">MAFF 305830</strain>
    </source>
</reference>
<dbReference type="HOGENOM" id="CLU_027099_0_0_1"/>
<accession>A0A0C2XK17</accession>
<evidence type="ECO:0000256" key="1">
    <source>
        <dbReference type="SAM" id="MobiDB-lite"/>
    </source>
</evidence>
<protein>
    <recommendedName>
        <fullName evidence="4">Retrotransposon gag domain-containing protein</fullName>
    </recommendedName>
</protein>
<feature type="region of interest" description="Disordered" evidence="1">
    <location>
        <begin position="518"/>
        <end position="537"/>
    </location>
</feature>
<evidence type="ECO:0000313" key="3">
    <source>
        <dbReference type="Proteomes" id="UP000054097"/>
    </source>
</evidence>
<feature type="region of interest" description="Disordered" evidence="1">
    <location>
        <begin position="546"/>
        <end position="620"/>
    </location>
</feature>
<feature type="compositionally biased region" description="Acidic residues" evidence="1">
    <location>
        <begin position="577"/>
        <end position="597"/>
    </location>
</feature>
<feature type="compositionally biased region" description="Polar residues" evidence="1">
    <location>
        <begin position="137"/>
        <end position="146"/>
    </location>
</feature>
<feature type="compositionally biased region" description="Basic and acidic residues" evidence="1">
    <location>
        <begin position="301"/>
        <end position="319"/>
    </location>
</feature>
<feature type="compositionally biased region" description="Polar residues" evidence="1">
    <location>
        <begin position="549"/>
        <end position="573"/>
    </location>
</feature>
<dbReference type="Proteomes" id="UP000054097">
    <property type="component" value="Unassembled WGS sequence"/>
</dbReference>
<feature type="compositionally biased region" description="Polar residues" evidence="1">
    <location>
        <begin position="606"/>
        <end position="619"/>
    </location>
</feature>
<proteinExistence type="predicted"/>
<sequence>MSSQPYSTRAERVSRRPVPFGAIPNQGPAQNKSHVPSHLTLRGSAVSVDSQGSDRIGAERSARAPSGENEGAYPEGTIWDGGREARPGTVIPNAGREMPASNVKFIGRAELQSPNAKDYSESPDMEARIEARIKIRTSTALGSPESQFERGPEARQSIFDGEEPSGSEVNKPTSNVPSAKPRDQSHPRQAPTTAAPAATRWWQSIRHTVTGLTNAVMTPGQNERMTARVASVAPAPLQVTESIDKGRADGRSGPTLSSADVALPKASMSGPPRADRLWPASEQPDRNPVGAKQPAAKTVPKHREVADMRGDSSSEEEMHKRKQKRRLKKEKKERKAGLKALKFYKPSTYNGEPTYDNYEAWMDELIDWKDTHGLSDFGAVTAISLLVTGDAKDWYKLSVRGCERNWTLKKLSMELFDDVFPSNYASVLRRTFEDSAQRKFSLKQWHAYLTKLARRVPYLTEHEIRRQFWDGAKPYLQEEWAKAGLDPEDASSTIERLLESGLRFERARNFSRLEVKRRERPYEDETPGQSGSSDSSDNEVYASFLEVNDGTSSQGESEDSTSTLEENGETPIQSESENSEDYEDYASTLEENDEPSSSEDVHSPEGTRSSAGGRTNSRAALTEEKMSRLLEERRCFECEEEVGWSAWAESQGRGRAHRVYICI</sequence>
<feature type="compositionally biased region" description="Basic residues" evidence="1">
    <location>
        <begin position="320"/>
        <end position="334"/>
    </location>
</feature>
<evidence type="ECO:0008006" key="4">
    <source>
        <dbReference type="Google" id="ProtNLM"/>
    </source>
</evidence>
<dbReference type="EMBL" id="KN824288">
    <property type="protein sequence ID" value="KIM29402.1"/>
    <property type="molecule type" value="Genomic_DNA"/>
</dbReference>
<feature type="region of interest" description="Disordered" evidence="1">
    <location>
        <begin position="1"/>
        <end position="97"/>
    </location>
</feature>
<reference evidence="3" key="2">
    <citation type="submission" date="2015-01" db="EMBL/GenBank/DDBJ databases">
        <title>Evolutionary Origins and Diversification of the Mycorrhizal Mutualists.</title>
        <authorList>
            <consortium name="DOE Joint Genome Institute"/>
            <consortium name="Mycorrhizal Genomics Consortium"/>
            <person name="Kohler A."/>
            <person name="Kuo A."/>
            <person name="Nagy L.G."/>
            <person name="Floudas D."/>
            <person name="Copeland A."/>
            <person name="Barry K.W."/>
            <person name="Cichocki N."/>
            <person name="Veneault-Fourrey C."/>
            <person name="LaButti K."/>
            <person name="Lindquist E.A."/>
            <person name="Lipzen A."/>
            <person name="Lundell T."/>
            <person name="Morin E."/>
            <person name="Murat C."/>
            <person name="Riley R."/>
            <person name="Ohm R."/>
            <person name="Sun H."/>
            <person name="Tunlid A."/>
            <person name="Henrissat B."/>
            <person name="Grigoriev I.V."/>
            <person name="Hibbett D.S."/>
            <person name="Martin F."/>
        </authorList>
    </citation>
    <scope>NUCLEOTIDE SEQUENCE [LARGE SCALE GENOMIC DNA]</scope>
    <source>
        <strain evidence="3">MAFF 305830</strain>
    </source>
</reference>
<feature type="compositionally biased region" description="Low complexity" evidence="1">
    <location>
        <begin position="190"/>
        <end position="199"/>
    </location>
</feature>